<feature type="domain" description="Major facilitator superfamily (MFS) profile" evidence="7">
    <location>
        <begin position="10"/>
        <end position="434"/>
    </location>
</feature>
<evidence type="ECO:0000256" key="3">
    <source>
        <dbReference type="ARBA" id="ARBA00022692"/>
    </source>
</evidence>
<accession>A0A075FV27</accession>
<name>A0A075FV27_9EURY</name>
<feature type="transmembrane region" description="Helical" evidence="6">
    <location>
        <begin position="336"/>
        <end position="359"/>
    </location>
</feature>
<feature type="transmembrane region" description="Helical" evidence="6">
    <location>
        <begin position="80"/>
        <end position="97"/>
    </location>
</feature>
<evidence type="ECO:0000256" key="5">
    <source>
        <dbReference type="ARBA" id="ARBA00023136"/>
    </source>
</evidence>
<reference evidence="8" key="1">
    <citation type="journal article" date="2014" name="Genome Biol. Evol.">
        <title>Pangenome evidence for extensive interdomain horizontal transfer affecting lineage core and shell genes in uncultured planktonic thaumarchaeota and euryarchaeota.</title>
        <authorList>
            <person name="Deschamps P."/>
            <person name="Zivanovic Y."/>
            <person name="Moreira D."/>
            <person name="Rodriguez-Valera F."/>
            <person name="Lopez-Garcia P."/>
        </authorList>
    </citation>
    <scope>NUCLEOTIDE SEQUENCE</scope>
</reference>
<feature type="transmembrane region" description="Helical" evidence="6">
    <location>
        <begin position="239"/>
        <end position="263"/>
    </location>
</feature>
<dbReference type="PANTHER" id="PTHR23504">
    <property type="entry name" value="MAJOR FACILITATOR SUPERFAMILY DOMAIN-CONTAINING PROTEIN 10"/>
    <property type="match status" value="1"/>
</dbReference>
<feature type="transmembrane region" description="Helical" evidence="6">
    <location>
        <begin position="12"/>
        <end position="34"/>
    </location>
</feature>
<evidence type="ECO:0000256" key="6">
    <source>
        <dbReference type="SAM" id="Phobius"/>
    </source>
</evidence>
<sequence length="449" mass="48761">MIEKKSNRYQIWILMLVILVDMIGIGIIIPFITYMVDDLSDPGEKIGMWVAALMAAYALAQFIFSPFWGSLSDRIGRRPVLMIGLMGNTIAMIIFGLSNTLMMALFARLIGGLFNANVSVTRAYIADITEPKDVAKNQGLLGVAFGVGFSLGPVIGGFLSSPAEWTWTTAFQSTIFETQPYLLPCLLSSLLSFSGFIMAIKFLPESRTPEQIDTDNEGKPRLSALQKMRKIPSMLSRPVISPVLWSLTFFWMAFTIMHVTFILFTMMDPSEGGLGFSESDNGLIFSTIGVIGIITQGKLIGPLTDRFGSSKLLATGFVIAGTGLAAIPYSSAAYPFLTLLPAVFLVSFGNGLVTPSNMAMLSHLSGRDERGAVMGVSESLRSLSALVGVSSGGIMWDLTSSRTDFFDYHTAFRICGILALISAIIFRFSSGWKSEEAILNQNRDNPSAA</sequence>
<gene>
    <name evidence="8" type="primary">tetA</name>
</gene>
<keyword evidence="3 6" id="KW-0812">Transmembrane</keyword>
<keyword evidence="5 6" id="KW-0472">Membrane</keyword>
<evidence type="ECO:0000256" key="1">
    <source>
        <dbReference type="ARBA" id="ARBA00004141"/>
    </source>
</evidence>
<dbReference type="InterPro" id="IPR036259">
    <property type="entry name" value="MFS_trans_sf"/>
</dbReference>
<dbReference type="Gene3D" id="1.20.1250.20">
    <property type="entry name" value="MFS general substrate transporter like domains"/>
    <property type="match status" value="1"/>
</dbReference>
<evidence type="ECO:0000256" key="4">
    <source>
        <dbReference type="ARBA" id="ARBA00022989"/>
    </source>
</evidence>
<protein>
    <submittedName>
        <fullName evidence="8">Multidrug resistance protein (TetA)</fullName>
    </submittedName>
</protein>
<dbReference type="InterPro" id="IPR011701">
    <property type="entry name" value="MFS"/>
</dbReference>
<dbReference type="GO" id="GO:0016020">
    <property type="term" value="C:membrane"/>
    <property type="evidence" value="ECO:0007669"/>
    <property type="project" value="UniProtKB-SubCell"/>
</dbReference>
<feature type="transmembrane region" description="Helical" evidence="6">
    <location>
        <begin position="410"/>
        <end position="428"/>
    </location>
</feature>
<feature type="transmembrane region" description="Helical" evidence="6">
    <location>
        <begin position="181"/>
        <end position="203"/>
    </location>
</feature>
<organism evidence="8">
    <name type="scientific">uncultured marine group II/III euryarchaeote AD1000_58_G05</name>
    <dbReference type="NCBI Taxonomy" id="1457790"/>
    <lineage>
        <taxon>Archaea</taxon>
        <taxon>Methanobacteriati</taxon>
        <taxon>Methanobacteriota</taxon>
        <taxon>environmental samples</taxon>
    </lineage>
</organism>
<dbReference type="SUPFAM" id="SSF103473">
    <property type="entry name" value="MFS general substrate transporter"/>
    <property type="match status" value="1"/>
</dbReference>
<dbReference type="EMBL" id="KF900442">
    <property type="protein sequence ID" value="AIE95159.1"/>
    <property type="molecule type" value="Genomic_DNA"/>
</dbReference>
<dbReference type="GO" id="GO:0022857">
    <property type="term" value="F:transmembrane transporter activity"/>
    <property type="evidence" value="ECO:0007669"/>
    <property type="project" value="InterPro"/>
</dbReference>
<dbReference type="InterPro" id="IPR001958">
    <property type="entry name" value="Tet-R_TetA/multi-R_MdtG-like"/>
</dbReference>
<dbReference type="CDD" id="cd17330">
    <property type="entry name" value="MFS_SLC46_TetA_like"/>
    <property type="match status" value="1"/>
</dbReference>
<feature type="transmembrane region" description="Helical" evidence="6">
    <location>
        <begin position="46"/>
        <end position="68"/>
    </location>
</feature>
<feature type="transmembrane region" description="Helical" evidence="6">
    <location>
        <begin position="283"/>
        <end position="300"/>
    </location>
</feature>
<dbReference type="PRINTS" id="PR01035">
    <property type="entry name" value="TCRTETA"/>
</dbReference>
<keyword evidence="2" id="KW-0813">Transport</keyword>
<feature type="transmembrane region" description="Helical" evidence="6">
    <location>
        <begin position="312"/>
        <end position="330"/>
    </location>
</feature>
<dbReference type="InterPro" id="IPR020846">
    <property type="entry name" value="MFS_dom"/>
</dbReference>
<dbReference type="PANTHER" id="PTHR23504:SF15">
    <property type="entry name" value="MAJOR FACILITATOR SUPERFAMILY (MFS) PROFILE DOMAIN-CONTAINING PROTEIN"/>
    <property type="match status" value="1"/>
</dbReference>
<comment type="subcellular location">
    <subcellularLocation>
        <location evidence="1">Membrane</location>
        <topology evidence="1">Multi-pass membrane protein</topology>
    </subcellularLocation>
</comment>
<evidence type="ECO:0000313" key="8">
    <source>
        <dbReference type="EMBL" id="AIE95159.1"/>
    </source>
</evidence>
<feature type="transmembrane region" description="Helical" evidence="6">
    <location>
        <begin position="103"/>
        <end position="120"/>
    </location>
</feature>
<dbReference type="AlphaFoldDB" id="A0A075FV27"/>
<evidence type="ECO:0000256" key="2">
    <source>
        <dbReference type="ARBA" id="ARBA00022448"/>
    </source>
</evidence>
<keyword evidence="4 6" id="KW-1133">Transmembrane helix</keyword>
<feature type="transmembrane region" description="Helical" evidence="6">
    <location>
        <begin position="380"/>
        <end position="398"/>
    </location>
</feature>
<proteinExistence type="predicted"/>
<dbReference type="Pfam" id="PF07690">
    <property type="entry name" value="MFS_1"/>
    <property type="match status" value="1"/>
</dbReference>
<feature type="transmembrane region" description="Helical" evidence="6">
    <location>
        <begin position="140"/>
        <end position="161"/>
    </location>
</feature>
<evidence type="ECO:0000259" key="7">
    <source>
        <dbReference type="PROSITE" id="PS50850"/>
    </source>
</evidence>
<dbReference type="PROSITE" id="PS50850">
    <property type="entry name" value="MFS"/>
    <property type="match status" value="1"/>
</dbReference>